<dbReference type="HOGENOM" id="CLU_068669_2_1_4"/>
<organism evidence="1 2">
    <name type="scientific">Albidiferax ferrireducens (strain ATCC BAA-621 / DSM 15236 / T118)</name>
    <name type="common">Rhodoferax ferrireducens</name>
    <dbReference type="NCBI Taxonomy" id="338969"/>
    <lineage>
        <taxon>Bacteria</taxon>
        <taxon>Pseudomonadati</taxon>
        <taxon>Pseudomonadota</taxon>
        <taxon>Betaproteobacteria</taxon>
        <taxon>Burkholderiales</taxon>
        <taxon>Comamonadaceae</taxon>
        <taxon>Rhodoferax</taxon>
    </lineage>
</organism>
<reference evidence="2" key="1">
    <citation type="submission" date="2006-02" db="EMBL/GenBank/DDBJ databases">
        <title>Complete sequence of chromosome of Rhodoferax ferrireducens DSM 15236.</title>
        <authorList>
            <person name="Copeland A."/>
            <person name="Lucas S."/>
            <person name="Lapidus A."/>
            <person name="Barry K."/>
            <person name="Detter J.C."/>
            <person name="Glavina del Rio T."/>
            <person name="Hammon N."/>
            <person name="Israni S."/>
            <person name="Pitluck S."/>
            <person name="Brettin T."/>
            <person name="Bruce D."/>
            <person name="Han C."/>
            <person name="Tapia R."/>
            <person name="Gilna P."/>
            <person name="Kiss H."/>
            <person name="Schmutz J."/>
            <person name="Larimer F."/>
            <person name="Land M."/>
            <person name="Kyrpides N."/>
            <person name="Ivanova N."/>
            <person name="Richardson P."/>
        </authorList>
    </citation>
    <scope>NUCLEOTIDE SEQUENCE [LARGE SCALE GENOMIC DNA]</scope>
    <source>
        <strain evidence="2">ATCC BAA-621 / DSM 15236 / T118</strain>
    </source>
</reference>
<keyword evidence="2" id="KW-1185">Reference proteome</keyword>
<dbReference type="GO" id="GO:0008168">
    <property type="term" value="F:methyltransferase activity"/>
    <property type="evidence" value="ECO:0007669"/>
    <property type="project" value="UniProtKB-KW"/>
</dbReference>
<dbReference type="CDD" id="cd02440">
    <property type="entry name" value="AdoMet_MTases"/>
    <property type="match status" value="1"/>
</dbReference>
<proteinExistence type="predicted"/>
<dbReference type="KEGG" id="rfr:Rfer_1243"/>
<protein>
    <submittedName>
        <fullName evidence="1">3-demethylubiquinone-9 3-methyltransferase</fullName>
    </submittedName>
</protein>
<evidence type="ECO:0000313" key="1">
    <source>
        <dbReference type="EMBL" id="ABD68977.1"/>
    </source>
</evidence>
<dbReference type="SUPFAM" id="SSF53335">
    <property type="entry name" value="S-adenosyl-L-methionine-dependent methyltransferases"/>
    <property type="match status" value="1"/>
</dbReference>
<keyword evidence="1" id="KW-0830">Ubiquinone</keyword>
<dbReference type="Proteomes" id="UP000008332">
    <property type="component" value="Chromosome"/>
</dbReference>
<dbReference type="STRING" id="338969.Rfer_1243"/>
<dbReference type="eggNOG" id="COG2227">
    <property type="taxonomic scope" value="Bacteria"/>
</dbReference>
<dbReference type="Gene3D" id="3.40.50.150">
    <property type="entry name" value="Vaccinia Virus protein VP39"/>
    <property type="match status" value="1"/>
</dbReference>
<dbReference type="EMBL" id="CP000267">
    <property type="protein sequence ID" value="ABD68977.1"/>
    <property type="molecule type" value="Genomic_DNA"/>
</dbReference>
<keyword evidence="1" id="KW-0808">Transferase</keyword>
<dbReference type="PANTHER" id="PTHR43861:SF5">
    <property type="entry name" value="BLL5978 PROTEIN"/>
    <property type="match status" value="1"/>
</dbReference>
<keyword evidence="1" id="KW-0489">Methyltransferase</keyword>
<dbReference type="PANTHER" id="PTHR43861">
    <property type="entry name" value="TRANS-ACONITATE 2-METHYLTRANSFERASE-RELATED"/>
    <property type="match status" value="1"/>
</dbReference>
<name>Q21Z26_ALBFT</name>
<accession>Q21Z26</accession>
<gene>
    <name evidence="1" type="ordered locus">Rfer_1243</name>
</gene>
<dbReference type="OrthoDB" id="9815644at2"/>
<dbReference type="InterPro" id="IPR029063">
    <property type="entry name" value="SAM-dependent_MTases_sf"/>
</dbReference>
<dbReference type="RefSeq" id="WP_011463545.1">
    <property type="nucleotide sequence ID" value="NC_007908.1"/>
</dbReference>
<dbReference type="GO" id="GO:0032259">
    <property type="term" value="P:methylation"/>
    <property type="evidence" value="ECO:0007669"/>
    <property type="project" value="UniProtKB-KW"/>
</dbReference>
<dbReference type="AlphaFoldDB" id="Q21Z26"/>
<dbReference type="Pfam" id="PF13489">
    <property type="entry name" value="Methyltransf_23"/>
    <property type="match status" value="1"/>
</dbReference>
<evidence type="ECO:0000313" key="2">
    <source>
        <dbReference type="Proteomes" id="UP000008332"/>
    </source>
</evidence>
<sequence length="329" mass="36566">MKESDIRPEALLNRYLEFSASDAERCFADVVRQPIPCVGCGGSQANHEFEKNGFAYSSCTACGSLFQSPRPTLAAFEAFYRDSVSSRYWAEVFFPAVAEARRERIFKPRAERLSSLCAQKNVQVDKVIDVGAGYGILLDEWRALHPNASLLAIEPSSVLANECRAKGLDVIEDIAENVTGYQSYADLVVCFEVLEHVYDPLAFVRTLVNLARPGGYVFISTLGVDGFDIQLLWEKSNSIFPPHHINFLSVAGFKLLFERAGLEEIDVTTPGVLDVNIVQNAVKKDPKILHNQRFVRTLLASDATAAAFQRFLSDNLLSSHTWVLGRKPL</sequence>